<evidence type="ECO:0000256" key="6">
    <source>
        <dbReference type="ARBA" id="ARBA00023136"/>
    </source>
</evidence>
<evidence type="ECO:0000256" key="4">
    <source>
        <dbReference type="ARBA" id="ARBA00022692"/>
    </source>
</evidence>
<evidence type="ECO:0000313" key="9">
    <source>
        <dbReference type="EMBL" id="MYL48408.1"/>
    </source>
</evidence>
<evidence type="ECO:0000313" key="10">
    <source>
        <dbReference type="Proteomes" id="UP000447393"/>
    </source>
</evidence>
<evidence type="ECO:0000256" key="2">
    <source>
        <dbReference type="ARBA" id="ARBA00004141"/>
    </source>
</evidence>
<evidence type="ECO:0000256" key="3">
    <source>
        <dbReference type="ARBA" id="ARBA00007931"/>
    </source>
</evidence>
<reference evidence="9 10" key="1">
    <citation type="submission" date="2019-11" db="EMBL/GenBank/DDBJ databases">
        <title>Genome sequences of 17 halophilic strains isolated from different environments.</title>
        <authorList>
            <person name="Furrow R.E."/>
        </authorList>
    </citation>
    <scope>NUCLEOTIDE SEQUENCE [LARGE SCALE GENOMIC DNA]</scope>
    <source>
        <strain evidence="9 10">22505_10_Sand</strain>
    </source>
</reference>
<protein>
    <recommendedName>
        <fullName evidence="8">Peptidase M50 domain-containing protein</fullName>
    </recommendedName>
</protein>
<evidence type="ECO:0000259" key="8">
    <source>
        <dbReference type="Pfam" id="PF02163"/>
    </source>
</evidence>
<evidence type="ECO:0000256" key="1">
    <source>
        <dbReference type="ARBA" id="ARBA00001947"/>
    </source>
</evidence>
<dbReference type="Pfam" id="PF02163">
    <property type="entry name" value="Peptidase_M50"/>
    <property type="match status" value="1"/>
</dbReference>
<dbReference type="GO" id="GO:0006508">
    <property type="term" value="P:proteolysis"/>
    <property type="evidence" value="ECO:0007669"/>
    <property type="project" value="InterPro"/>
</dbReference>
<comment type="subcellular location">
    <subcellularLocation>
        <location evidence="2">Membrane</location>
        <topology evidence="2">Multi-pass membrane protein</topology>
    </subcellularLocation>
</comment>
<comment type="caution">
    <text evidence="9">The sequence shown here is derived from an EMBL/GenBank/DDBJ whole genome shotgun (WGS) entry which is preliminary data.</text>
</comment>
<keyword evidence="6 7" id="KW-0472">Membrane</keyword>
<feature type="transmembrane region" description="Helical" evidence="7">
    <location>
        <begin position="109"/>
        <end position="131"/>
    </location>
</feature>
<gene>
    <name evidence="9" type="ORF">GLV98_02890</name>
</gene>
<proteinExistence type="inferred from homology"/>
<dbReference type="AlphaFoldDB" id="A0A845EAW6"/>
<accession>A0A845EAW6</accession>
<dbReference type="RefSeq" id="WP_160911915.1">
    <property type="nucleotide sequence ID" value="NZ_WMEZ01000001.1"/>
</dbReference>
<dbReference type="GO" id="GO:0016020">
    <property type="term" value="C:membrane"/>
    <property type="evidence" value="ECO:0007669"/>
    <property type="project" value="UniProtKB-SubCell"/>
</dbReference>
<feature type="transmembrane region" description="Helical" evidence="7">
    <location>
        <begin position="82"/>
        <end position="103"/>
    </location>
</feature>
<feature type="domain" description="Peptidase M50" evidence="8">
    <location>
        <begin position="15"/>
        <end position="103"/>
    </location>
</feature>
<evidence type="ECO:0000256" key="5">
    <source>
        <dbReference type="ARBA" id="ARBA00022989"/>
    </source>
</evidence>
<name>A0A845EAW6_9BACI</name>
<keyword evidence="4 7" id="KW-0812">Transmembrane</keyword>
<comment type="similarity">
    <text evidence="3">Belongs to the peptidase M50B family.</text>
</comment>
<dbReference type="InterPro" id="IPR008915">
    <property type="entry name" value="Peptidase_M50"/>
</dbReference>
<keyword evidence="5 7" id="KW-1133">Transmembrane helix</keyword>
<evidence type="ECO:0000256" key="7">
    <source>
        <dbReference type="SAM" id="Phobius"/>
    </source>
</evidence>
<dbReference type="Proteomes" id="UP000447393">
    <property type="component" value="Unassembled WGS sequence"/>
</dbReference>
<dbReference type="OrthoDB" id="2080990at2"/>
<comment type="cofactor">
    <cofactor evidence="1">
        <name>Zn(2+)</name>
        <dbReference type="ChEBI" id="CHEBI:29105"/>
    </cofactor>
</comment>
<sequence length="154" mass="17945">MIVTLLVLIFLVAPLSLFIHELGHLFPGLYFRADQSVLHLGRGKVIGQWRKGGIHVYFHLFFFQGAYSVNERKRPFKDFEEAWISIGGPLFNAITAFVLFLWFKEQGGNVLRISFLFNMYLALMNLVPFSIKGKDSDGYRLWSIVKRRFLNRLE</sequence>
<organism evidence="9 10">
    <name type="scientific">Halobacillus litoralis</name>
    <dbReference type="NCBI Taxonomy" id="45668"/>
    <lineage>
        <taxon>Bacteria</taxon>
        <taxon>Bacillati</taxon>
        <taxon>Bacillota</taxon>
        <taxon>Bacilli</taxon>
        <taxon>Bacillales</taxon>
        <taxon>Bacillaceae</taxon>
        <taxon>Halobacillus</taxon>
    </lineage>
</organism>
<dbReference type="EMBL" id="WMEZ01000001">
    <property type="protein sequence ID" value="MYL48408.1"/>
    <property type="molecule type" value="Genomic_DNA"/>
</dbReference>